<dbReference type="EMBL" id="CP088156">
    <property type="protein sequence ID" value="UFZ04584.1"/>
    <property type="molecule type" value="Genomic_DNA"/>
</dbReference>
<proteinExistence type="predicted"/>
<keyword evidence="2" id="KW-1185">Reference proteome</keyword>
<dbReference type="RefSeq" id="WP_231321409.1">
    <property type="nucleotide sequence ID" value="NZ_CP088156.1"/>
</dbReference>
<protein>
    <submittedName>
        <fullName evidence="1">Uncharacterized protein</fullName>
    </submittedName>
</protein>
<accession>A0ABY3RB33</accession>
<dbReference type="Proteomes" id="UP001431010">
    <property type="component" value="Chromosome"/>
</dbReference>
<evidence type="ECO:0000313" key="1">
    <source>
        <dbReference type="EMBL" id="UFZ04584.1"/>
    </source>
</evidence>
<sequence>MYEIIDAILTIGCLAAVLAVDHHTGAVEPLAESAIGPHCGGPECHAWMIPIFLAAVGGPAINASSRCCGTAAATVRSRNSRRGAGLHDV</sequence>
<gene>
    <name evidence="1" type="ORF">LQG66_36295</name>
</gene>
<organism evidence="1 2">
    <name type="scientific">Bradyrhizobium ontarionense</name>
    <dbReference type="NCBI Taxonomy" id="2898149"/>
    <lineage>
        <taxon>Bacteria</taxon>
        <taxon>Pseudomonadati</taxon>
        <taxon>Pseudomonadota</taxon>
        <taxon>Alphaproteobacteria</taxon>
        <taxon>Hyphomicrobiales</taxon>
        <taxon>Nitrobacteraceae</taxon>
        <taxon>Bradyrhizobium</taxon>
    </lineage>
</organism>
<name>A0ABY3RB33_9BRAD</name>
<evidence type="ECO:0000313" key="2">
    <source>
        <dbReference type="Proteomes" id="UP001431010"/>
    </source>
</evidence>
<reference evidence="1" key="1">
    <citation type="journal article" date="2024" name="Antonie Van Leeuwenhoek">
        <title>Bradyrhizobium ontarionense sp. nov., a novel bacterial symbiont isolated from Aeschynomene indica (Indian jointvetch), harbours photosynthesis, nitrogen fixation and nitrous oxide (N2O) reductase genes.</title>
        <authorList>
            <person name="Bromfield E.S.P."/>
            <person name="Cloutier S."/>
        </authorList>
    </citation>
    <scope>NUCLEOTIDE SEQUENCE</scope>
    <source>
        <strain evidence="1">A19</strain>
    </source>
</reference>